<organism evidence="1 2">
    <name type="scientific">Bacillus thuringiensis</name>
    <dbReference type="NCBI Taxonomy" id="1428"/>
    <lineage>
        <taxon>Bacteria</taxon>
        <taxon>Bacillati</taxon>
        <taxon>Bacillota</taxon>
        <taxon>Bacilli</taxon>
        <taxon>Bacillales</taxon>
        <taxon>Bacillaceae</taxon>
        <taxon>Bacillus</taxon>
        <taxon>Bacillus cereus group</taxon>
    </lineage>
</organism>
<dbReference type="EMBL" id="CP032613">
    <property type="protein sequence ID" value="AYF85228.1"/>
    <property type="molecule type" value="Genomic_DNA"/>
</dbReference>
<dbReference type="AlphaFoldDB" id="A0A9W3VI10"/>
<proteinExistence type="predicted"/>
<protein>
    <submittedName>
        <fullName evidence="1">Uncharacterized protein</fullName>
    </submittedName>
</protein>
<name>A0A9W3VI10_BACTU</name>
<keyword evidence="1" id="KW-0614">Plasmid</keyword>
<dbReference type="RefSeq" id="WP_061885359.1">
    <property type="nucleotide sequence ID" value="NZ_CP014287.1"/>
</dbReference>
<reference evidence="1 2" key="1">
    <citation type="submission" date="2018-09" db="EMBL/GenBank/DDBJ databases">
        <title>Complete genome of Bacillus thuringiensis strain QZL38.</title>
        <authorList>
            <person name="Song F."/>
        </authorList>
    </citation>
    <scope>NUCLEOTIDE SEQUENCE [LARGE SCALE GENOMIC DNA]</scope>
    <source>
        <strain evidence="1 2">QZL38</strain>
        <plasmid evidence="1 2">p.6</plasmid>
    </source>
</reference>
<evidence type="ECO:0000313" key="2">
    <source>
        <dbReference type="Proteomes" id="UP000269847"/>
    </source>
</evidence>
<geneLocation type="plasmid" evidence="1 2">
    <name>p.6</name>
</geneLocation>
<accession>A0A9W3VI10</accession>
<dbReference type="Proteomes" id="UP000269847">
    <property type="component" value="Plasmid p.6"/>
</dbReference>
<sequence>MSEIESRAALVSPFDLLDDVKHALAITWTEEDNNIVNLIGGSVYYINNLVGAELDLKVNLVARSLVINRVRYEYNNALDQFESNFEQPLSRLTFQVALDERKVSDGTGTT</sequence>
<gene>
    <name evidence="1" type="ORF">D7J84_29935</name>
</gene>
<evidence type="ECO:0000313" key="1">
    <source>
        <dbReference type="EMBL" id="AYF85228.1"/>
    </source>
</evidence>